<dbReference type="EMBL" id="CVUD02000119">
    <property type="protein sequence ID" value="SEH75721.1"/>
    <property type="molecule type" value="Genomic_DNA"/>
</dbReference>
<organism evidence="1 2">
    <name type="scientific">Bathymodiolus azoricus thioautotrophic gill symbiont</name>
    <dbReference type="NCBI Taxonomy" id="235205"/>
    <lineage>
        <taxon>Bacteria</taxon>
        <taxon>Pseudomonadati</taxon>
        <taxon>Pseudomonadota</taxon>
        <taxon>Gammaproteobacteria</taxon>
        <taxon>sulfur-oxidizing symbionts</taxon>
    </lineage>
</organism>
<accession>A0A1H6KJE6</accession>
<evidence type="ECO:0000313" key="2">
    <source>
        <dbReference type="Proteomes" id="UP000198559"/>
    </source>
</evidence>
<protein>
    <submittedName>
        <fullName evidence="1">Uncharacterized protein</fullName>
    </submittedName>
</protein>
<gene>
    <name evidence="1" type="ORF">BAZSYMB_SCAFFOLD00021_0</name>
</gene>
<sequence length="57" mass="6703">MHRNNPKVQTSYCTQNDLDDIAQLLNARPRKRFDFKTSQDIMRQILTENIDSVAFGF</sequence>
<reference evidence="2" key="1">
    <citation type="submission" date="2016-06" db="EMBL/GenBank/DDBJ databases">
        <authorList>
            <person name="Petersen J."/>
            <person name="Sayavedra L."/>
        </authorList>
    </citation>
    <scope>NUCLEOTIDE SEQUENCE [LARGE SCALE GENOMIC DNA]</scope>
    <source>
        <strain evidence="2">BazSymB</strain>
    </source>
</reference>
<proteinExistence type="predicted"/>
<evidence type="ECO:0000313" key="1">
    <source>
        <dbReference type="EMBL" id="SEH75721.1"/>
    </source>
</evidence>
<dbReference type="Proteomes" id="UP000198559">
    <property type="component" value="Unassembled WGS sequence"/>
</dbReference>
<name>A0A1H6KJE6_9GAMM</name>
<dbReference type="AlphaFoldDB" id="A0A1H6KJE6"/>